<dbReference type="RefSeq" id="WP_100364384.1">
    <property type="nucleotide sequence ID" value="NZ_PGFF01000001.1"/>
</dbReference>
<dbReference type="PROSITE" id="PS51257">
    <property type="entry name" value="PROKAR_LIPOPROTEIN"/>
    <property type="match status" value="1"/>
</dbReference>
<feature type="chain" id="PRO_5014935444" description="peptidylprolyl isomerase" evidence="6">
    <location>
        <begin position="25"/>
        <end position="321"/>
    </location>
</feature>
<evidence type="ECO:0000313" key="9">
    <source>
        <dbReference type="Proteomes" id="UP000228758"/>
    </source>
</evidence>
<feature type="domain" description="PPIase FKBP-type" evidence="7">
    <location>
        <begin position="226"/>
        <end position="321"/>
    </location>
</feature>
<organism evidence="8 9">
    <name type="scientific">Diaminobutyricimonas aerilata</name>
    <dbReference type="NCBI Taxonomy" id="1162967"/>
    <lineage>
        <taxon>Bacteria</taxon>
        <taxon>Bacillati</taxon>
        <taxon>Actinomycetota</taxon>
        <taxon>Actinomycetes</taxon>
        <taxon>Micrococcales</taxon>
        <taxon>Microbacteriaceae</taxon>
        <taxon>Diaminobutyricimonas</taxon>
    </lineage>
</organism>
<protein>
    <recommendedName>
        <fullName evidence="2 5">peptidylprolyl isomerase</fullName>
        <ecNumber evidence="2 5">5.2.1.8</ecNumber>
    </recommendedName>
</protein>
<dbReference type="EC" id="5.2.1.8" evidence="2 5"/>
<evidence type="ECO:0000256" key="3">
    <source>
        <dbReference type="ARBA" id="ARBA00023110"/>
    </source>
</evidence>
<reference evidence="8 9" key="1">
    <citation type="submission" date="2017-11" db="EMBL/GenBank/DDBJ databases">
        <title>Genomic Encyclopedia of Archaeal and Bacterial Type Strains, Phase II (KMG-II): From Individual Species to Whole Genera.</title>
        <authorList>
            <person name="Goeker M."/>
        </authorList>
    </citation>
    <scope>NUCLEOTIDE SEQUENCE [LARGE SCALE GENOMIC DNA]</scope>
    <source>
        <strain evidence="8 9">DSM 27393</strain>
    </source>
</reference>
<dbReference type="Pfam" id="PF00254">
    <property type="entry name" value="FKBP_C"/>
    <property type="match status" value="1"/>
</dbReference>
<keyword evidence="6" id="KW-0732">Signal</keyword>
<evidence type="ECO:0000256" key="1">
    <source>
        <dbReference type="ARBA" id="ARBA00000971"/>
    </source>
</evidence>
<keyword evidence="4 5" id="KW-0413">Isomerase</keyword>
<comment type="catalytic activity">
    <reaction evidence="1 5">
        <text>[protein]-peptidylproline (omega=180) = [protein]-peptidylproline (omega=0)</text>
        <dbReference type="Rhea" id="RHEA:16237"/>
        <dbReference type="Rhea" id="RHEA-COMP:10747"/>
        <dbReference type="Rhea" id="RHEA-COMP:10748"/>
        <dbReference type="ChEBI" id="CHEBI:83833"/>
        <dbReference type="ChEBI" id="CHEBI:83834"/>
        <dbReference type="EC" id="5.2.1.8"/>
    </reaction>
</comment>
<dbReference type="EMBL" id="PGFF01000001">
    <property type="protein sequence ID" value="PJJ72163.1"/>
    <property type="molecule type" value="Genomic_DNA"/>
</dbReference>
<dbReference type="OrthoDB" id="25996at2"/>
<proteinExistence type="predicted"/>
<evidence type="ECO:0000256" key="6">
    <source>
        <dbReference type="SAM" id="SignalP"/>
    </source>
</evidence>
<dbReference type="Gene3D" id="3.10.50.40">
    <property type="match status" value="1"/>
</dbReference>
<evidence type="ECO:0000259" key="7">
    <source>
        <dbReference type="PROSITE" id="PS50059"/>
    </source>
</evidence>
<dbReference type="Proteomes" id="UP000228758">
    <property type="component" value="Unassembled WGS sequence"/>
</dbReference>
<dbReference type="SUPFAM" id="SSF54534">
    <property type="entry name" value="FKBP-like"/>
    <property type="match status" value="1"/>
</dbReference>
<sequence>MRTIPALIAVAVLGTTLVACSSPADPSHCTPTFPSGQTASVVEATGRIGQEPDVSFPTPLVTKSAQVTTVSAGDGSLLQSGEVADLQISLYAGTSGDLLTSSSYDEAEPVRRTVGAEDDMFAQAVECATVGSRVAFAATVEDIYGADQLNPELGLGNDDTLVAVIDVERGYLGKANGANQLAENGLPAVVTAPDGRPGISVPNQAPPADTRVSVLKRGDGTKVKEGDQVVAHYTGLVWDTGTVFQSSWDNGIPATLPAVSLEDDPQAGLVPGFADAIIGSTVGSQLLIVIAPEDGYPEGSWPQGIPEGSTMVFVVDVLGIQ</sequence>
<evidence type="ECO:0000313" key="8">
    <source>
        <dbReference type="EMBL" id="PJJ72163.1"/>
    </source>
</evidence>
<feature type="signal peptide" evidence="6">
    <location>
        <begin position="1"/>
        <end position="24"/>
    </location>
</feature>
<evidence type="ECO:0000256" key="2">
    <source>
        <dbReference type="ARBA" id="ARBA00013194"/>
    </source>
</evidence>
<dbReference type="PROSITE" id="PS50059">
    <property type="entry name" value="FKBP_PPIASE"/>
    <property type="match status" value="1"/>
</dbReference>
<name>A0A2M9CJT0_9MICO</name>
<gene>
    <name evidence="8" type="ORF">CLV46_1727</name>
</gene>
<dbReference type="InterPro" id="IPR001179">
    <property type="entry name" value="PPIase_FKBP_dom"/>
</dbReference>
<evidence type="ECO:0000256" key="4">
    <source>
        <dbReference type="ARBA" id="ARBA00023235"/>
    </source>
</evidence>
<dbReference type="AlphaFoldDB" id="A0A2M9CJT0"/>
<keyword evidence="9" id="KW-1185">Reference proteome</keyword>
<dbReference type="GO" id="GO:0003755">
    <property type="term" value="F:peptidyl-prolyl cis-trans isomerase activity"/>
    <property type="evidence" value="ECO:0007669"/>
    <property type="project" value="UniProtKB-KW"/>
</dbReference>
<keyword evidence="3 5" id="KW-0697">Rotamase</keyword>
<comment type="caution">
    <text evidence="8">The sequence shown here is derived from an EMBL/GenBank/DDBJ whole genome shotgun (WGS) entry which is preliminary data.</text>
</comment>
<dbReference type="InterPro" id="IPR046357">
    <property type="entry name" value="PPIase_dom_sf"/>
</dbReference>
<accession>A0A2M9CJT0</accession>
<evidence type="ECO:0000256" key="5">
    <source>
        <dbReference type="PROSITE-ProRule" id="PRU00277"/>
    </source>
</evidence>